<proteinExistence type="predicted"/>
<comment type="caution">
    <text evidence="2">The sequence shown here is derived from an EMBL/GenBank/DDBJ whole genome shotgun (WGS) entry which is preliminary data.</text>
</comment>
<dbReference type="STRING" id="1618574.UT24_C0052G0002"/>
<feature type="signal peptide" evidence="1">
    <location>
        <begin position="1"/>
        <end position="29"/>
    </location>
</feature>
<organism evidence="2 3">
    <name type="scientific">Candidatus Woesebacteria bacterium GW2011_GWB1_39_12</name>
    <dbReference type="NCBI Taxonomy" id="1618574"/>
    <lineage>
        <taxon>Bacteria</taxon>
        <taxon>Candidatus Woeseibacteriota</taxon>
    </lineage>
</organism>
<reference evidence="2 3" key="1">
    <citation type="journal article" date="2015" name="Nature">
        <title>rRNA introns, odd ribosomes, and small enigmatic genomes across a large radiation of phyla.</title>
        <authorList>
            <person name="Brown C.T."/>
            <person name="Hug L.A."/>
            <person name="Thomas B.C."/>
            <person name="Sharon I."/>
            <person name="Castelle C.J."/>
            <person name="Singh A."/>
            <person name="Wilkins M.J."/>
            <person name="Williams K.H."/>
            <person name="Banfield J.F."/>
        </authorList>
    </citation>
    <scope>NUCLEOTIDE SEQUENCE [LARGE SCALE GENOMIC DNA]</scope>
</reference>
<accession>A0A0G0Q652</accession>
<name>A0A0G0Q652_9BACT</name>
<dbReference type="Proteomes" id="UP000033881">
    <property type="component" value="Unassembled WGS sequence"/>
</dbReference>
<dbReference type="Pfam" id="PF13385">
    <property type="entry name" value="Laminin_G_3"/>
    <property type="match status" value="1"/>
</dbReference>
<dbReference type="SUPFAM" id="SSF49899">
    <property type="entry name" value="Concanavalin A-like lectins/glucanases"/>
    <property type="match status" value="1"/>
</dbReference>
<evidence type="ECO:0000313" key="3">
    <source>
        <dbReference type="Proteomes" id="UP000033881"/>
    </source>
</evidence>
<evidence type="ECO:0000256" key="1">
    <source>
        <dbReference type="SAM" id="SignalP"/>
    </source>
</evidence>
<sequence>MKFRKAQFKKLLWGIPLAILLLAGGVSYAARDFDGVNDQISWGSLSQITNLSTISFSCWIYSTNVTADHAVFNFTNDRMNLYQDDVGSASGRTDMFKIHIRESSTISFAEIEGTTNSAKVNQWQHVFISFTPNVAGGLQLWVDGVEDAQSPVTTSAVDDIGWSGDTMYFGEDPGSSRDRNGKMAECAWWNRVLTDSEIIALSKGFAPSFFRNGMVFYSTIIGNNSPEIDMREGASGTLTGTTNAIHPRIMYPR</sequence>
<dbReference type="AlphaFoldDB" id="A0A0G0Q652"/>
<protein>
    <recommendedName>
        <fullName evidence="4">LamG-like jellyroll fold domain-containing protein</fullName>
    </recommendedName>
</protein>
<keyword evidence="1" id="KW-0732">Signal</keyword>
<dbReference type="EMBL" id="LBWB01000052">
    <property type="protein sequence ID" value="KKQ97131.1"/>
    <property type="molecule type" value="Genomic_DNA"/>
</dbReference>
<evidence type="ECO:0008006" key="4">
    <source>
        <dbReference type="Google" id="ProtNLM"/>
    </source>
</evidence>
<feature type="chain" id="PRO_5002534003" description="LamG-like jellyroll fold domain-containing protein" evidence="1">
    <location>
        <begin position="30"/>
        <end position="253"/>
    </location>
</feature>
<evidence type="ECO:0000313" key="2">
    <source>
        <dbReference type="EMBL" id="KKQ97131.1"/>
    </source>
</evidence>
<gene>
    <name evidence="2" type="ORF">UT24_C0052G0002</name>
</gene>
<dbReference type="Gene3D" id="2.60.120.200">
    <property type="match status" value="1"/>
</dbReference>
<dbReference type="InterPro" id="IPR013320">
    <property type="entry name" value="ConA-like_dom_sf"/>
</dbReference>